<dbReference type="Gene3D" id="1.10.510.10">
    <property type="entry name" value="Transferase(Phosphotransferase) domain 1"/>
    <property type="match status" value="1"/>
</dbReference>
<keyword evidence="2" id="KW-0808">Transferase</keyword>
<keyword evidence="5 8" id="KW-0067">ATP-binding</keyword>
<proteinExistence type="inferred from homology"/>
<dbReference type="SUPFAM" id="SSF56112">
    <property type="entry name" value="Protein kinase-like (PK-like)"/>
    <property type="match status" value="1"/>
</dbReference>
<comment type="similarity">
    <text evidence="9">Belongs to the protein kinase superfamily.</text>
</comment>
<feature type="domain" description="Protein kinase" evidence="10">
    <location>
        <begin position="1"/>
        <end position="259"/>
    </location>
</feature>
<evidence type="ECO:0000256" key="5">
    <source>
        <dbReference type="ARBA" id="ARBA00022840"/>
    </source>
</evidence>
<evidence type="ECO:0000256" key="4">
    <source>
        <dbReference type="ARBA" id="ARBA00022777"/>
    </source>
</evidence>
<dbReference type="PROSITE" id="PS00107">
    <property type="entry name" value="PROTEIN_KINASE_ATP"/>
    <property type="match status" value="1"/>
</dbReference>
<dbReference type="Pfam" id="PF07714">
    <property type="entry name" value="PK_Tyr_Ser-Thr"/>
    <property type="match status" value="1"/>
</dbReference>
<dbReference type="PROSITE" id="PS50011">
    <property type="entry name" value="PROTEIN_KINASE_DOM"/>
    <property type="match status" value="1"/>
</dbReference>
<dbReference type="PRINTS" id="PR00109">
    <property type="entry name" value="TYRKINASE"/>
</dbReference>
<dbReference type="GO" id="GO:0004674">
    <property type="term" value="F:protein serine/threonine kinase activity"/>
    <property type="evidence" value="ECO:0007669"/>
    <property type="project" value="UniProtKB-KW"/>
</dbReference>
<dbReference type="AlphaFoldDB" id="A0A6B2L4G4"/>
<evidence type="ECO:0000313" key="11">
    <source>
        <dbReference type="EMBL" id="NDV31943.1"/>
    </source>
</evidence>
<dbReference type="EMBL" id="GIBP01002974">
    <property type="protein sequence ID" value="NDV31943.1"/>
    <property type="molecule type" value="Transcribed_RNA"/>
</dbReference>
<comment type="catalytic activity">
    <reaction evidence="6">
        <text>L-threonyl-[protein] + ATP = O-phospho-L-threonyl-[protein] + ADP + H(+)</text>
        <dbReference type="Rhea" id="RHEA:46608"/>
        <dbReference type="Rhea" id="RHEA-COMP:11060"/>
        <dbReference type="Rhea" id="RHEA-COMP:11605"/>
        <dbReference type="ChEBI" id="CHEBI:15378"/>
        <dbReference type="ChEBI" id="CHEBI:30013"/>
        <dbReference type="ChEBI" id="CHEBI:30616"/>
        <dbReference type="ChEBI" id="CHEBI:61977"/>
        <dbReference type="ChEBI" id="CHEBI:456216"/>
        <dbReference type="EC" id="2.7.11.1"/>
    </reaction>
</comment>
<evidence type="ECO:0000256" key="8">
    <source>
        <dbReference type="PROSITE-ProRule" id="PRU10141"/>
    </source>
</evidence>
<comment type="catalytic activity">
    <reaction evidence="7">
        <text>L-seryl-[protein] + ATP = O-phospho-L-seryl-[protein] + ADP + H(+)</text>
        <dbReference type="Rhea" id="RHEA:17989"/>
        <dbReference type="Rhea" id="RHEA-COMP:9863"/>
        <dbReference type="Rhea" id="RHEA-COMP:11604"/>
        <dbReference type="ChEBI" id="CHEBI:15378"/>
        <dbReference type="ChEBI" id="CHEBI:29999"/>
        <dbReference type="ChEBI" id="CHEBI:30616"/>
        <dbReference type="ChEBI" id="CHEBI:83421"/>
        <dbReference type="ChEBI" id="CHEBI:456216"/>
        <dbReference type="EC" id="2.7.11.1"/>
    </reaction>
</comment>
<protein>
    <recommendedName>
        <fullName evidence="10">Protein kinase domain-containing protein</fullName>
    </recommendedName>
</protein>
<evidence type="ECO:0000259" key="10">
    <source>
        <dbReference type="PROSITE" id="PS50011"/>
    </source>
</evidence>
<evidence type="ECO:0000256" key="2">
    <source>
        <dbReference type="ARBA" id="ARBA00022679"/>
    </source>
</evidence>
<dbReference type="PROSITE" id="PS00108">
    <property type="entry name" value="PROTEIN_KINASE_ST"/>
    <property type="match status" value="1"/>
</dbReference>
<evidence type="ECO:0000256" key="3">
    <source>
        <dbReference type="ARBA" id="ARBA00022741"/>
    </source>
</evidence>
<accession>A0A6B2L4G4</accession>
<evidence type="ECO:0000256" key="1">
    <source>
        <dbReference type="ARBA" id="ARBA00022527"/>
    </source>
</evidence>
<organism evidence="11">
    <name type="scientific">Arcella intermedia</name>
    <dbReference type="NCBI Taxonomy" id="1963864"/>
    <lineage>
        <taxon>Eukaryota</taxon>
        <taxon>Amoebozoa</taxon>
        <taxon>Tubulinea</taxon>
        <taxon>Elardia</taxon>
        <taxon>Arcellinida</taxon>
        <taxon>Sphaerothecina</taxon>
        <taxon>Arcellidae</taxon>
        <taxon>Arcella</taxon>
    </lineage>
</organism>
<keyword evidence="3 8" id="KW-0547">Nucleotide-binding</keyword>
<dbReference type="GO" id="GO:0005524">
    <property type="term" value="F:ATP binding"/>
    <property type="evidence" value="ECO:0007669"/>
    <property type="project" value="UniProtKB-UniRule"/>
</dbReference>
<evidence type="ECO:0000256" key="9">
    <source>
        <dbReference type="RuleBase" id="RU000304"/>
    </source>
</evidence>
<dbReference type="InterPro" id="IPR000719">
    <property type="entry name" value="Prot_kinase_dom"/>
</dbReference>
<evidence type="ECO:0000256" key="6">
    <source>
        <dbReference type="ARBA" id="ARBA00047899"/>
    </source>
</evidence>
<name>A0A6B2L4G4_9EUKA</name>
<dbReference type="InterPro" id="IPR051681">
    <property type="entry name" value="Ser/Thr_Kinases-Pseudokinases"/>
</dbReference>
<dbReference type="InterPro" id="IPR011009">
    <property type="entry name" value="Kinase-like_dom_sf"/>
</dbReference>
<dbReference type="InterPro" id="IPR008271">
    <property type="entry name" value="Ser/Thr_kinase_AS"/>
</dbReference>
<keyword evidence="4" id="KW-0418">Kinase</keyword>
<keyword evidence="1 9" id="KW-0723">Serine/threonine-protein kinase</keyword>
<dbReference type="PANTHER" id="PTHR44329">
    <property type="entry name" value="SERINE/THREONINE-PROTEIN KINASE TNNI3K-RELATED"/>
    <property type="match status" value="1"/>
</dbReference>
<dbReference type="SMART" id="SM00220">
    <property type="entry name" value="S_TKc"/>
    <property type="match status" value="1"/>
</dbReference>
<reference evidence="11" key="1">
    <citation type="journal article" date="2020" name="J. Eukaryot. Microbiol.">
        <title>De novo Sequencing, Assembly and Annotation of the Transcriptome for the Free-Living Testate Amoeba Arcella intermedia.</title>
        <authorList>
            <person name="Ribeiro G.M."/>
            <person name="Porfirio-Sousa A.L."/>
            <person name="Maurer-Alcala X.X."/>
            <person name="Katz L.A."/>
            <person name="Lahr D.J.G."/>
        </authorList>
    </citation>
    <scope>NUCLEOTIDE SEQUENCE</scope>
</reference>
<evidence type="ECO:0000256" key="7">
    <source>
        <dbReference type="ARBA" id="ARBA00048679"/>
    </source>
</evidence>
<dbReference type="InterPro" id="IPR017441">
    <property type="entry name" value="Protein_kinase_ATP_BS"/>
</dbReference>
<feature type="binding site" evidence="8">
    <location>
        <position position="25"/>
    </location>
    <ligand>
        <name>ATP</name>
        <dbReference type="ChEBI" id="CHEBI:30616"/>
    </ligand>
</feature>
<sequence length="418" mass="48130">MKVIGNGAFSCVHLAEYNGEKVALKVLTIPPLSDPATFFDDFHQEVSLLDTLVNKNIVVLKGFSFSPLAMLIEYLPLDSLYDWLRKKPVIDWPLRLRIVNDIASAMTYLHTFKPPILHRDLKTPNILLASSNPEADVVAKITDFGTATKLFSSFKGQTAKEREVVNPTWLSPEVILGSNYQIASDVYPIALIMWELLTGSHPFEEFDQKFNSGLEELIIKGARPTIPSSCPEKYKLLIMACWEHNYEKRPTYKMIHETLLPAIVQELCPTFYPKLANLNTDTNQPSVPNDEALFEVDGISYKVADFNEVISRYKDKQLRFREAVLYWKNKSDAIVEREKKLAEREDAVFLLEGKLRSVIHLIEDNHKVDLKSFLALLPSEEEKNQMEKRRETQNEPEERESRRIAYDFDSRNIFLIYL</sequence>
<dbReference type="InterPro" id="IPR001245">
    <property type="entry name" value="Ser-Thr/Tyr_kinase_cat_dom"/>
</dbReference>
<dbReference type="PANTHER" id="PTHR44329:SF288">
    <property type="entry name" value="MITOGEN-ACTIVATED PROTEIN KINASE KINASE KINASE 20"/>
    <property type="match status" value="1"/>
</dbReference>